<dbReference type="Gramene" id="BGIOSGA033608-TA">
    <property type="protein sequence ID" value="BGIOSGA033608-PA"/>
    <property type="gene ID" value="BGIOSGA033608"/>
</dbReference>
<dbReference type="AlphaFoldDB" id="A2ZGG9"/>
<name>A2ZGG9_ORYSI</name>
<accession>A2ZGG9</accession>
<reference evidence="1 2" key="1">
    <citation type="journal article" date="2005" name="PLoS Biol.">
        <title>The genomes of Oryza sativa: a history of duplications.</title>
        <authorList>
            <person name="Yu J."/>
            <person name="Wang J."/>
            <person name="Lin W."/>
            <person name="Li S."/>
            <person name="Li H."/>
            <person name="Zhou J."/>
            <person name="Ni P."/>
            <person name="Dong W."/>
            <person name="Hu S."/>
            <person name="Zeng C."/>
            <person name="Zhang J."/>
            <person name="Zhang Y."/>
            <person name="Li R."/>
            <person name="Xu Z."/>
            <person name="Li S."/>
            <person name="Li X."/>
            <person name="Zheng H."/>
            <person name="Cong L."/>
            <person name="Lin L."/>
            <person name="Yin J."/>
            <person name="Geng J."/>
            <person name="Li G."/>
            <person name="Shi J."/>
            <person name="Liu J."/>
            <person name="Lv H."/>
            <person name="Li J."/>
            <person name="Wang J."/>
            <person name="Deng Y."/>
            <person name="Ran L."/>
            <person name="Shi X."/>
            <person name="Wang X."/>
            <person name="Wu Q."/>
            <person name="Li C."/>
            <person name="Ren X."/>
            <person name="Wang J."/>
            <person name="Wang X."/>
            <person name="Li D."/>
            <person name="Liu D."/>
            <person name="Zhang X."/>
            <person name="Ji Z."/>
            <person name="Zhao W."/>
            <person name="Sun Y."/>
            <person name="Zhang Z."/>
            <person name="Bao J."/>
            <person name="Han Y."/>
            <person name="Dong L."/>
            <person name="Ji J."/>
            <person name="Chen P."/>
            <person name="Wu S."/>
            <person name="Liu J."/>
            <person name="Xiao Y."/>
            <person name="Bu D."/>
            <person name="Tan J."/>
            <person name="Yang L."/>
            <person name="Ye C."/>
            <person name="Zhang J."/>
            <person name="Xu J."/>
            <person name="Zhou Y."/>
            <person name="Yu Y."/>
            <person name="Zhang B."/>
            <person name="Zhuang S."/>
            <person name="Wei H."/>
            <person name="Liu B."/>
            <person name="Lei M."/>
            <person name="Yu H."/>
            <person name="Li Y."/>
            <person name="Xu H."/>
            <person name="Wei S."/>
            <person name="He X."/>
            <person name="Fang L."/>
            <person name="Zhang Z."/>
            <person name="Zhang Y."/>
            <person name="Huang X."/>
            <person name="Su Z."/>
            <person name="Tong W."/>
            <person name="Li J."/>
            <person name="Tong Z."/>
            <person name="Li S."/>
            <person name="Ye J."/>
            <person name="Wang L."/>
            <person name="Fang L."/>
            <person name="Lei T."/>
            <person name="Chen C."/>
            <person name="Chen H."/>
            <person name="Xu Z."/>
            <person name="Li H."/>
            <person name="Huang H."/>
            <person name="Zhang F."/>
            <person name="Xu H."/>
            <person name="Li N."/>
            <person name="Zhao C."/>
            <person name="Li S."/>
            <person name="Dong L."/>
            <person name="Huang Y."/>
            <person name="Li L."/>
            <person name="Xi Y."/>
            <person name="Qi Q."/>
            <person name="Li W."/>
            <person name="Zhang B."/>
            <person name="Hu W."/>
            <person name="Zhang Y."/>
            <person name="Tian X."/>
            <person name="Jiao Y."/>
            <person name="Liang X."/>
            <person name="Jin J."/>
            <person name="Gao L."/>
            <person name="Zheng W."/>
            <person name="Hao B."/>
            <person name="Liu S."/>
            <person name="Wang W."/>
            <person name="Yuan L."/>
            <person name="Cao M."/>
            <person name="McDermott J."/>
            <person name="Samudrala R."/>
            <person name="Wang J."/>
            <person name="Wong G.K."/>
            <person name="Yang H."/>
        </authorList>
    </citation>
    <scope>NUCLEOTIDE SEQUENCE [LARGE SCALE GENOMIC DNA]</scope>
    <source>
        <strain evidence="2">cv. 93-11</strain>
    </source>
</reference>
<dbReference type="Proteomes" id="UP000007015">
    <property type="component" value="Chromosome 11"/>
</dbReference>
<evidence type="ECO:0000313" key="1">
    <source>
        <dbReference type="EMBL" id="EAY81703.1"/>
    </source>
</evidence>
<gene>
    <name evidence="1" type="ORF">OsI_36878</name>
</gene>
<protein>
    <submittedName>
        <fullName evidence="1">Uncharacterized protein</fullName>
    </submittedName>
</protein>
<dbReference type="HOGENOM" id="CLU_2350449_0_0_1"/>
<evidence type="ECO:0000313" key="2">
    <source>
        <dbReference type="Proteomes" id="UP000007015"/>
    </source>
</evidence>
<organism evidence="1 2">
    <name type="scientific">Oryza sativa subsp. indica</name>
    <name type="common">Rice</name>
    <dbReference type="NCBI Taxonomy" id="39946"/>
    <lineage>
        <taxon>Eukaryota</taxon>
        <taxon>Viridiplantae</taxon>
        <taxon>Streptophyta</taxon>
        <taxon>Embryophyta</taxon>
        <taxon>Tracheophyta</taxon>
        <taxon>Spermatophyta</taxon>
        <taxon>Magnoliopsida</taxon>
        <taxon>Liliopsida</taxon>
        <taxon>Poales</taxon>
        <taxon>Poaceae</taxon>
        <taxon>BOP clade</taxon>
        <taxon>Oryzoideae</taxon>
        <taxon>Oryzeae</taxon>
        <taxon>Oryzinae</taxon>
        <taxon>Oryza</taxon>
        <taxon>Oryza sativa</taxon>
    </lineage>
</organism>
<dbReference type="EMBL" id="CM000136">
    <property type="protein sequence ID" value="EAY81703.1"/>
    <property type="molecule type" value="Genomic_DNA"/>
</dbReference>
<keyword evidence="2" id="KW-1185">Reference proteome</keyword>
<sequence>MRDGDCGAGVAVVAEVEEESLVEEGGRYERYDLESAQANWEQRLIAEPHAISSTGPIKELCCTKDNVATNPRSQTKFRKWRKSVAIWALYIDDYEPD</sequence>
<proteinExistence type="predicted"/>